<sequence length="42" mass="5103">MFEKIKRWYPKLWNKTMVKNAVKKGVITPEQYKEIVGEEYKA</sequence>
<reference evidence="1" key="1">
    <citation type="journal article" date="2021" name="Proc. Natl. Acad. Sci. U.S.A.">
        <title>A Catalog of Tens of Thousands of Viruses from Human Metagenomes Reveals Hidden Associations with Chronic Diseases.</title>
        <authorList>
            <person name="Tisza M.J."/>
            <person name="Buck C.B."/>
        </authorList>
    </citation>
    <scope>NUCLEOTIDE SEQUENCE</scope>
    <source>
        <strain evidence="1">Ct3o911</strain>
    </source>
</reference>
<organism evidence="1">
    <name type="scientific">Siphoviridae sp. ct3o911</name>
    <dbReference type="NCBI Taxonomy" id="2827560"/>
    <lineage>
        <taxon>Viruses</taxon>
        <taxon>Duplodnaviria</taxon>
        <taxon>Heunggongvirae</taxon>
        <taxon>Uroviricota</taxon>
        <taxon>Caudoviricetes</taxon>
    </lineage>
</organism>
<accession>A0A8S5LJK0</accession>
<proteinExistence type="predicted"/>
<name>A0A8S5LJK0_9CAUD</name>
<dbReference type="Pfam" id="PF09693">
    <property type="entry name" value="Phage_XkdX"/>
    <property type="match status" value="1"/>
</dbReference>
<evidence type="ECO:0008006" key="2">
    <source>
        <dbReference type="Google" id="ProtNLM"/>
    </source>
</evidence>
<dbReference type="EMBL" id="BK015861">
    <property type="protein sequence ID" value="DAD70198.1"/>
    <property type="molecule type" value="Genomic_DNA"/>
</dbReference>
<evidence type="ECO:0000313" key="1">
    <source>
        <dbReference type="EMBL" id="DAD70198.1"/>
    </source>
</evidence>
<protein>
    <recommendedName>
        <fullName evidence="2">XkdX family protein</fullName>
    </recommendedName>
</protein>
<dbReference type="InterPro" id="IPR010022">
    <property type="entry name" value="XkdX"/>
</dbReference>